<name>A0A8H6XP55_9AGAR</name>
<dbReference type="PANTHER" id="PTHR31912:SF34">
    <property type="entry name" value="NOTOCHORD-RELATED PROTEIN"/>
    <property type="match status" value="1"/>
</dbReference>
<organism evidence="2 3">
    <name type="scientific">Mycena venus</name>
    <dbReference type="NCBI Taxonomy" id="2733690"/>
    <lineage>
        <taxon>Eukaryota</taxon>
        <taxon>Fungi</taxon>
        <taxon>Dikarya</taxon>
        <taxon>Basidiomycota</taxon>
        <taxon>Agaricomycotina</taxon>
        <taxon>Agaricomycetes</taxon>
        <taxon>Agaricomycetidae</taxon>
        <taxon>Agaricales</taxon>
        <taxon>Marasmiineae</taxon>
        <taxon>Mycenaceae</taxon>
        <taxon>Mycena</taxon>
    </lineage>
</organism>
<reference evidence="2" key="1">
    <citation type="submission" date="2020-05" db="EMBL/GenBank/DDBJ databases">
        <title>Mycena genomes resolve the evolution of fungal bioluminescence.</title>
        <authorList>
            <person name="Tsai I.J."/>
        </authorList>
    </citation>
    <scope>NUCLEOTIDE SEQUENCE</scope>
    <source>
        <strain evidence="2">CCC161011</strain>
    </source>
</reference>
<sequence>MPASRTTKYSADFEDIDSDPTHVKCLGCSAIILRSSRKTHLTRNKHLEAVSADGVTAGISATTPEGRDPGPAQQARFTLSAMLLDSDSEDEPGPSRYTHRALEDVMMDRDQFFDAARDEIFFSAGTEETRETERQELLDGIRNLDYFDHTVFGKMDQEDLTISSAVAALVDMGLESDSDDEPEEYDHDDGWHPHGSKAMFMLDLLDNLPRLRLSDDQLKTIIWVMRECRTPNVPSFSALRKKQAQLTKDVNIQTTRHVSAMGNEFYMNHPAELLALDWANPLVREYIQIYPEITNHISELNHAEKWSKELDLDDLSPMWADWKKAAHKHFYIKELAQLKNGGICDPNAMEVRNSTKFWIESHDGLDAQSDCFVIHDDDLVQVRATNLKYNYLDLRETGYSFKFPDTSPEWAQNMPNPVRKIAKGRPVFSIRIIPWSDDVSGNVSKQYNPHMNVYMANANLPHRKVSQEYFVRFCSTSPHASSGEQLEALAEDLAPEKYHEAYDCKLEQEILFRIFAHALPADNPQQAESASNAGVHANLWCRYDLVGGTLAHRETDEGYRALFKPGTPRTPTQTIRTIKRQIWAACSGVQDVVDALQVSTGVKDKTALFWIEKLITKAREIQKERLGSDPRLKDKNLKGEARRAVKTRIKDLIQWELYNWVILQPEDRAAKLPRNSAKRHQLRPGDHFNILLRVRGLDPHQDIPCEILHSILLGHDKYIWHETNSLWDKTKGDKFAVRLHSSLTSGLNLSSVRGQYIVKYKNGLIGKHFKILQQLGVFHLHDDLCSNNLFDLWKASGELGALLWFPEIRNMDQYLKDIQLCIDNVLDIWGLIDPARIMTKYKLHVLPHLPDDIRRFGPPVLFATEGFECWNHIFRLCSILSNHQAPSHDIGITLADMERFKHQVSGGWWKPAGSQDYVRAGREVRAFLENNKELQRRLGWMDKLKPKPGFVKLAPRRAALFASWRDALGALWTTELDPYGTGKVWTTCKYVVSQAGDICTVGAFIFFKAKETNDTLAGRICSILIPTTASTDHAQAVIVIRKFVVSTTRDLRLNMPVLSPSSETHVANPEDILFFFNAQHDCYGLKCPAVVGVETVVQERRETRKTQTAIRHVDTDTYIINMHALHNAHLLRDTLPRGLTAPIPYFMDRDAKHKEFAAFVRVSGPEKRAAALKKSRETREKKKQAKIAAKEMCATGVEGDSEDMQGHDMDDHDMDEGDEMEVEDVVHSAYIQ</sequence>
<evidence type="ECO:0000313" key="3">
    <source>
        <dbReference type="Proteomes" id="UP000620124"/>
    </source>
</evidence>
<keyword evidence="3" id="KW-1185">Reference proteome</keyword>
<evidence type="ECO:0000313" key="2">
    <source>
        <dbReference type="EMBL" id="KAF7344918.1"/>
    </source>
</evidence>
<dbReference type="AlphaFoldDB" id="A0A8H6XP55"/>
<comment type="caution">
    <text evidence="2">The sequence shown here is derived from an EMBL/GenBank/DDBJ whole genome shotgun (WGS) entry which is preliminary data.</text>
</comment>
<protein>
    <submittedName>
        <fullName evidence="2">Uncharacterized protein</fullName>
    </submittedName>
</protein>
<dbReference type="OrthoDB" id="2246127at2759"/>
<proteinExistence type="predicted"/>
<feature type="region of interest" description="Disordered" evidence="1">
    <location>
        <begin position="1173"/>
        <end position="1215"/>
    </location>
</feature>
<dbReference type="Proteomes" id="UP000620124">
    <property type="component" value="Unassembled WGS sequence"/>
</dbReference>
<evidence type="ECO:0000256" key="1">
    <source>
        <dbReference type="SAM" id="MobiDB-lite"/>
    </source>
</evidence>
<gene>
    <name evidence="2" type="ORF">MVEN_01654200</name>
</gene>
<accession>A0A8H6XP55</accession>
<dbReference type="PANTHER" id="PTHR31912">
    <property type="entry name" value="IP13529P"/>
    <property type="match status" value="1"/>
</dbReference>
<dbReference type="EMBL" id="JACAZI010000014">
    <property type="protein sequence ID" value="KAF7344918.1"/>
    <property type="molecule type" value="Genomic_DNA"/>
</dbReference>